<reference evidence="1" key="1">
    <citation type="submission" date="2022-08" db="EMBL/GenBank/DDBJ databases">
        <title>Genome Sequence of Fusarium decemcellulare.</title>
        <authorList>
            <person name="Buettner E."/>
        </authorList>
    </citation>
    <scope>NUCLEOTIDE SEQUENCE</scope>
    <source>
        <strain evidence="1">Babe19</strain>
    </source>
</reference>
<gene>
    <name evidence="1" type="ORF">NM208_g5903</name>
</gene>
<comment type="caution">
    <text evidence="1">The sequence shown here is derived from an EMBL/GenBank/DDBJ whole genome shotgun (WGS) entry which is preliminary data.</text>
</comment>
<evidence type="ECO:0000313" key="2">
    <source>
        <dbReference type="Proteomes" id="UP001148629"/>
    </source>
</evidence>
<protein>
    <submittedName>
        <fullName evidence="1">Uncharacterized protein</fullName>
    </submittedName>
</protein>
<proteinExistence type="predicted"/>
<dbReference type="EMBL" id="JANRMS010000519">
    <property type="protein sequence ID" value="KAJ3538445.1"/>
    <property type="molecule type" value="Genomic_DNA"/>
</dbReference>
<evidence type="ECO:0000313" key="1">
    <source>
        <dbReference type="EMBL" id="KAJ3538445.1"/>
    </source>
</evidence>
<accession>A0ACC1SFA9</accession>
<dbReference type="Proteomes" id="UP001148629">
    <property type="component" value="Unassembled WGS sequence"/>
</dbReference>
<sequence>MCESSAGDTKNSHNALGYEAEAKTRHKADIVDDLEAEVSKFLALPLDEQTAGAGKCNRTVHPDELTLSDGTVFDIGNAQQADIDQLMDIIINKADASIEDVPEPLRYIANTE</sequence>
<keyword evidence="2" id="KW-1185">Reference proteome</keyword>
<organism evidence="1 2">
    <name type="scientific">Fusarium decemcellulare</name>
    <dbReference type="NCBI Taxonomy" id="57161"/>
    <lineage>
        <taxon>Eukaryota</taxon>
        <taxon>Fungi</taxon>
        <taxon>Dikarya</taxon>
        <taxon>Ascomycota</taxon>
        <taxon>Pezizomycotina</taxon>
        <taxon>Sordariomycetes</taxon>
        <taxon>Hypocreomycetidae</taxon>
        <taxon>Hypocreales</taxon>
        <taxon>Nectriaceae</taxon>
        <taxon>Fusarium</taxon>
        <taxon>Fusarium decemcellulare species complex</taxon>
    </lineage>
</organism>
<name>A0ACC1SFA9_9HYPO</name>